<dbReference type="Proteomes" id="UP000800036">
    <property type="component" value="Unassembled WGS sequence"/>
</dbReference>
<dbReference type="EMBL" id="ML976657">
    <property type="protein sequence ID" value="KAF1979457.1"/>
    <property type="molecule type" value="Genomic_DNA"/>
</dbReference>
<keyword evidence="3" id="KW-1185">Reference proteome</keyword>
<evidence type="ECO:0000313" key="2">
    <source>
        <dbReference type="EMBL" id="KAF1979457.1"/>
    </source>
</evidence>
<sequence>MPPSTPLSADPTHFSASHPLNLTTLRPNTWFAPETLIEFVVVSYLIWWLFYFLYLCVCAAVWIGKVVRDYVRRRKDGQVGVGEKGEGLLSGKTAWSGAEEVREKGRARGERMTV</sequence>
<protein>
    <submittedName>
        <fullName evidence="2">Uncharacterized protein</fullName>
    </submittedName>
</protein>
<reference evidence="2" key="1">
    <citation type="journal article" date="2020" name="Stud. Mycol.">
        <title>101 Dothideomycetes genomes: a test case for predicting lifestyles and emergence of pathogens.</title>
        <authorList>
            <person name="Haridas S."/>
            <person name="Albert R."/>
            <person name="Binder M."/>
            <person name="Bloem J."/>
            <person name="Labutti K."/>
            <person name="Salamov A."/>
            <person name="Andreopoulos B."/>
            <person name="Baker S."/>
            <person name="Barry K."/>
            <person name="Bills G."/>
            <person name="Bluhm B."/>
            <person name="Cannon C."/>
            <person name="Castanera R."/>
            <person name="Culley D."/>
            <person name="Daum C."/>
            <person name="Ezra D."/>
            <person name="Gonzalez J."/>
            <person name="Henrissat B."/>
            <person name="Kuo A."/>
            <person name="Liang C."/>
            <person name="Lipzen A."/>
            <person name="Lutzoni F."/>
            <person name="Magnuson J."/>
            <person name="Mondo S."/>
            <person name="Nolan M."/>
            <person name="Ohm R."/>
            <person name="Pangilinan J."/>
            <person name="Park H.-J."/>
            <person name="Ramirez L."/>
            <person name="Alfaro M."/>
            <person name="Sun H."/>
            <person name="Tritt A."/>
            <person name="Yoshinaga Y."/>
            <person name="Zwiers L.-H."/>
            <person name="Turgeon B."/>
            <person name="Goodwin S."/>
            <person name="Spatafora J."/>
            <person name="Crous P."/>
            <person name="Grigoriev I."/>
        </authorList>
    </citation>
    <scope>NUCLEOTIDE SEQUENCE</scope>
    <source>
        <strain evidence="2">CBS 107.79</strain>
    </source>
</reference>
<gene>
    <name evidence="2" type="ORF">BU23DRAFT_97908</name>
</gene>
<keyword evidence="1" id="KW-0812">Transmembrane</keyword>
<keyword evidence="1" id="KW-1133">Transmembrane helix</keyword>
<evidence type="ECO:0000313" key="3">
    <source>
        <dbReference type="Proteomes" id="UP000800036"/>
    </source>
</evidence>
<proteinExistence type="predicted"/>
<organism evidence="2 3">
    <name type="scientific">Bimuria novae-zelandiae CBS 107.79</name>
    <dbReference type="NCBI Taxonomy" id="1447943"/>
    <lineage>
        <taxon>Eukaryota</taxon>
        <taxon>Fungi</taxon>
        <taxon>Dikarya</taxon>
        <taxon>Ascomycota</taxon>
        <taxon>Pezizomycotina</taxon>
        <taxon>Dothideomycetes</taxon>
        <taxon>Pleosporomycetidae</taxon>
        <taxon>Pleosporales</taxon>
        <taxon>Massarineae</taxon>
        <taxon>Didymosphaeriaceae</taxon>
        <taxon>Bimuria</taxon>
    </lineage>
</organism>
<keyword evidence="1" id="KW-0472">Membrane</keyword>
<feature type="transmembrane region" description="Helical" evidence="1">
    <location>
        <begin position="45"/>
        <end position="64"/>
    </location>
</feature>
<name>A0A6A5W209_9PLEO</name>
<dbReference type="OrthoDB" id="3796844at2759"/>
<accession>A0A6A5W209</accession>
<evidence type="ECO:0000256" key="1">
    <source>
        <dbReference type="SAM" id="Phobius"/>
    </source>
</evidence>
<dbReference type="AlphaFoldDB" id="A0A6A5W209"/>